<dbReference type="SUPFAM" id="SSF52218">
    <property type="entry name" value="Flavoproteins"/>
    <property type="match status" value="1"/>
</dbReference>
<keyword evidence="2" id="KW-0560">Oxidoreductase</keyword>
<dbReference type="PANTHER" id="PTHR10204:SF34">
    <property type="entry name" value="NAD(P)H DEHYDROGENASE [QUINONE] 1 ISOFORM 1"/>
    <property type="match status" value="1"/>
</dbReference>
<evidence type="ECO:0000313" key="5">
    <source>
        <dbReference type="Proteomes" id="UP001157114"/>
    </source>
</evidence>
<sequence>MNVVIIFDHPYGAGASENIVHKRSYSAALLSAVTRGLTENGHKIDLIDLHADRFNPVTTADDLAMWRQRTTNDPQVLQYQERLKRADHIIFIFPIWWEAMPALTKGFIDKVFVKGVLFDEGKGGKPFYSMMPKLKAVSLLTVMSTPNAVYRWIFGNPITKILFRGTFRKMGIHKLKWYNYAGMEHRTLEKRQQHLLKTERIFAKL</sequence>
<dbReference type="Pfam" id="PF02525">
    <property type="entry name" value="Flavodoxin_2"/>
    <property type="match status" value="1"/>
</dbReference>
<comment type="similarity">
    <text evidence="1">Belongs to the NAD(P)H dehydrogenase (quinone) family.</text>
</comment>
<dbReference type="InterPro" id="IPR029039">
    <property type="entry name" value="Flavoprotein-like_sf"/>
</dbReference>
<gene>
    <name evidence="4" type="ORF">MU1_08820</name>
</gene>
<comment type="caution">
    <text evidence="4">The sequence shown here is derived from an EMBL/GenBank/DDBJ whole genome shotgun (WGS) entry which is preliminary data.</text>
</comment>
<dbReference type="InterPro" id="IPR003680">
    <property type="entry name" value="Flavodoxin_fold"/>
</dbReference>
<evidence type="ECO:0000313" key="4">
    <source>
        <dbReference type="EMBL" id="GLX66538.1"/>
    </source>
</evidence>
<evidence type="ECO:0000256" key="1">
    <source>
        <dbReference type="ARBA" id="ARBA00006252"/>
    </source>
</evidence>
<organism evidence="4 5">
    <name type="scientific">Paenibacillus glycanilyticus</name>
    <dbReference type="NCBI Taxonomy" id="126569"/>
    <lineage>
        <taxon>Bacteria</taxon>
        <taxon>Bacillati</taxon>
        <taxon>Bacillota</taxon>
        <taxon>Bacilli</taxon>
        <taxon>Bacillales</taxon>
        <taxon>Paenibacillaceae</taxon>
        <taxon>Paenibacillus</taxon>
    </lineage>
</organism>
<dbReference type="RefSeq" id="WP_284237235.1">
    <property type="nucleotide sequence ID" value="NZ_BSSQ01000003.1"/>
</dbReference>
<reference evidence="4 5" key="1">
    <citation type="submission" date="2023-03" db="EMBL/GenBank/DDBJ databases">
        <title>Draft genome sequence of the bacteria which degrade cell wall of Tricholomamatutake.</title>
        <authorList>
            <person name="Konishi Y."/>
            <person name="Fukuta Y."/>
            <person name="Shirasaka N."/>
        </authorList>
    </citation>
    <scope>NUCLEOTIDE SEQUENCE [LARGE SCALE GENOMIC DNA]</scope>
    <source>
        <strain evidence="5">mu1</strain>
    </source>
</reference>
<accession>A0ABQ6G6D5</accession>
<proteinExistence type="inferred from homology"/>
<dbReference type="Proteomes" id="UP001157114">
    <property type="component" value="Unassembled WGS sequence"/>
</dbReference>
<dbReference type="PANTHER" id="PTHR10204">
    <property type="entry name" value="NAD P H OXIDOREDUCTASE-RELATED"/>
    <property type="match status" value="1"/>
</dbReference>
<dbReference type="EMBL" id="BSSQ01000003">
    <property type="protein sequence ID" value="GLX66538.1"/>
    <property type="molecule type" value="Genomic_DNA"/>
</dbReference>
<feature type="domain" description="Flavodoxin-like fold" evidence="3">
    <location>
        <begin position="1"/>
        <end position="195"/>
    </location>
</feature>
<name>A0ABQ6G6D5_9BACL</name>
<dbReference type="InterPro" id="IPR051545">
    <property type="entry name" value="NAD(P)H_dehydrogenase_qn"/>
</dbReference>
<evidence type="ECO:0000256" key="2">
    <source>
        <dbReference type="ARBA" id="ARBA00023002"/>
    </source>
</evidence>
<protein>
    <submittedName>
        <fullName evidence="4">NAD(P)H dehydrogenase</fullName>
    </submittedName>
</protein>
<keyword evidence="5" id="KW-1185">Reference proteome</keyword>
<dbReference type="Gene3D" id="3.40.50.360">
    <property type="match status" value="1"/>
</dbReference>
<evidence type="ECO:0000259" key="3">
    <source>
        <dbReference type="Pfam" id="PF02525"/>
    </source>
</evidence>